<evidence type="ECO:0000313" key="5">
    <source>
        <dbReference type="Proteomes" id="UP000051373"/>
    </source>
</evidence>
<dbReference type="PANTHER" id="PTHR43673:SF10">
    <property type="entry name" value="NADH DEHYDROGENASE_NAD(P)H NITROREDUCTASE XCC3605-RELATED"/>
    <property type="match status" value="1"/>
</dbReference>
<proteinExistence type="inferred from homology"/>
<dbReference type="AlphaFoldDB" id="A0A0S8FU00"/>
<evidence type="ECO:0000313" key="4">
    <source>
        <dbReference type="EMBL" id="KPK62924.1"/>
    </source>
</evidence>
<dbReference type="InterPro" id="IPR029479">
    <property type="entry name" value="Nitroreductase"/>
</dbReference>
<dbReference type="SUPFAM" id="SSF55469">
    <property type="entry name" value="FMN-dependent nitroreductase-like"/>
    <property type="match status" value="1"/>
</dbReference>
<dbReference type="Proteomes" id="UP000051373">
    <property type="component" value="Unassembled WGS sequence"/>
</dbReference>
<evidence type="ECO:0000259" key="3">
    <source>
        <dbReference type="Pfam" id="PF00881"/>
    </source>
</evidence>
<comment type="caution">
    <text evidence="4">The sequence shown here is derived from an EMBL/GenBank/DDBJ whole genome shotgun (WGS) entry which is preliminary data.</text>
</comment>
<dbReference type="InterPro" id="IPR000415">
    <property type="entry name" value="Nitroreductase-like"/>
</dbReference>
<dbReference type="PANTHER" id="PTHR43673">
    <property type="entry name" value="NAD(P)H NITROREDUCTASE YDGI-RELATED"/>
    <property type="match status" value="1"/>
</dbReference>
<reference evidence="4 5" key="1">
    <citation type="journal article" date="2015" name="Microbiome">
        <title>Genomic resolution of linkages in carbon, nitrogen, and sulfur cycling among widespread estuary sediment bacteria.</title>
        <authorList>
            <person name="Baker B.J."/>
            <person name="Lazar C.S."/>
            <person name="Teske A.P."/>
            <person name="Dick G.J."/>
        </authorList>
    </citation>
    <scope>NUCLEOTIDE SEQUENCE [LARGE SCALE GENOMIC DNA]</scope>
    <source>
        <strain evidence="4">SM23_42</strain>
    </source>
</reference>
<keyword evidence="2" id="KW-0560">Oxidoreductase</keyword>
<evidence type="ECO:0000256" key="2">
    <source>
        <dbReference type="ARBA" id="ARBA00023002"/>
    </source>
</evidence>
<accession>A0A0S8FU00</accession>
<dbReference type="Pfam" id="PF00881">
    <property type="entry name" value="Nitroreductase"/>
    <property type="match status" value="1"/>
</dbReference>
<sequence>MDVFKAIQWRRSVRRFSTQKIERARILQILEAGRLAPSSSNRQAWHFVVVDDPSIIKQIPRTVPVGTRRIVTFIKDAPLVIIGCYSKAFTHVIAQLAGHKNHLIDVSIAMTHMTLAATELGIGTCWVGWFGESRLQRLLALPRKYKIVALLVLGYPAERSSKASIGGIPPRPRKALGEIVSCNKFGQRF</sequence>
<dbReference type="GO" id="GO:0016491">
    <property type="term" value="F:oxidoreductase activity"/>
    <property type="evidence" value="ECO:0007669"/>
    <property type="project" value="UniProtKB-KW"/>
</dbReference>
<evidence type="ECO:0000256" key="1">
    <source>
        <dbReference type="ARBA" id="ARBA00007118"/>
    </source>
</evidence>
<name>A0A0S8FU00_UNCW3</name>
<feature type="domain" description="Nitroreductase" evidence="3">
    <location>
        <begin position="7"/>
        <end position="155"/>
    </location>
</feature>
<dbReference type="STRING" id="1703779.AMJ83_09200"/>
<gene>
    <name evidence="4" type="ORF">AMJ83_09200</name>
</gene>
<comment type="similarity">
    <text evidence="1">Belongs to the nitroreductase family.</text>
</comment>
<dbReference type="EMBL" id="LJUJ01000022">
    <property type="protein sequence ID" value="KPK62924.1"/>
    <property type="molecule type" value="Genomic_DNA"/>
</dbReference>
<protein>
    <recommendedName>
        <fullName evidence="3">Nitroreductase domain-containing protein</fullName>
    </recommendedName>
</protein>
<organism evidence="4 5">
    <name type="scientific">candidate division WOR_3 bacterium SM23_42</name>
    <dbReference type="NCBI Taxonomy" id="1703779"/>
    <lineage>
        <taxon>Bacteria</taxon>
        <taxon>Bacteria division WOR-3</taxon>
    </lineage>
</organism>
<dbReference type="Gene3D" id="3.40.109.10">
    <property type="entry name" value="NADH Oxidase"/>
    <property type="match status" value="1"/>
</dbReference>